<keyword evidence="1" id="KW-0808">Transferase</keyword>
<protein>
    <submittedName>
        <fullName evidence="1">Acylneuraminate cytidylyltransferase family protein</fullName>
        <ecNumber evidence="1">2.7.7.-</ecNumber>
    </submittedName>
</protein>
<dbReference type="EC" id="2.7.7.-" evidence="1"/>
<dbReference type="InterPro" id="IPR050793">
    <property type="entry name" value="CMP-NeuNAc_synthase"/>
</dbReference>
<sequence length="233" mass="25684">MKTYAFIFARGGSKGLPGKNIRELAGQPLLAYSIKVAKQVERIDKVFVSTDCPQIAAVAKEYGAEVIERPEHLAADTSAEWKSWQHAIETLEQRGDQFDIFLSLPATSPLRNASDVRKCLDSIEDADVVVTVTPAATNPYFAMLIRDDAGFSRLVCGDGTITRRQDAPAAYDMTGVAYVARPSYIKASTGLFGGRLKSVVIPRMRAVDVDDIYDFKMAEMFVHDENLNKELDA</sequence>
<keyword evidence="2" id="KW-1185">Reference proteome</keyword>
<dbReference type="GO" id="GO:0016779">
    <property type="term" value="F:nucleotidyltransferase activity"/>
    <property type="evidence" value="ECO:0007669"/>
    <property type="project" value="UniProtKB-KW"/>
</dbReference>
<organism evidence="1 2">
    <name type="scientific">Pseudomonas citrulli</name>
    <dbReference type="NCBI Taxonomy" id="3064347"/>
    <lineage>
        <taxon>Bacteria</taxon>
        <taxon>Pseudomonadati</taxon>
        <taxon>Pseudomonadota</taxon>
        <taxon>Gammaproteobacteria</taxon>
        <taxon>Pseudomonadales</taxon>
        <taxon>Pseudomonadaceae</taxon>
        <taxon>Pseudomonas</taxon>
    </lineage>
</organism>
<proteinExistence type="predicted"/>
<dbReference type="Pfam" id="PF02348">
    <property type="entry name" value="CTP_transf_3"/>
    <property type="match status" value="1"/>
</dbReference>
<dbReference type="InterPro" id="IPR003329">
    <property type="entry name" value="Cytidylyl_trans"/>
</dbReference>
<dbReference type="SUPFAM" id="SSF53448">
    <property type="entry name" value="Nucleotide-diphospho-sugar transferases"/>
    <property type="match status" value="1"/>
</dbReference>
<dbReference type="PANTHER" id="PTHR21485:SF6">
    <property type="entry name" value="N-ACYLNEURAMINATE CYTIDYLYLTRANSFERASE-RELATED"/>
    <property type="match status" value="1"/>
</dbReference>
<dbReference type="Proteomes" id="UP001228019">
    <property type="component" value="Unassembled WGS sequence"/>
</dbReference>
<reference evidence="1 2" key="1">
    <citation type="submission" date="2023-07" db="EMBL/GenBank/DDBJ databases">
        <title>Identification of four novel Pseudomonas species associated with bacterial leaf spot of cucurbits.</title>
        <authorList>
            <person name="Fullem K.R."/>
        </authorList>
    </citation>
    <scope>NUCLEOTIDE SEQUENCE [LARGE SCALE GENOMIC DNA]</scope>
    <source>
        <strain evidence="1 2">K18</strain>
    </source>
</reference>
<name>A0ABT9BSB1_9PSED</name>
<dbReference type="PANTHER" id="PTHR21485">
    <property type="entry name" value="HAD SUPERFAMILY MEMBERS CMAS AND KDSC"/>
    <property type="match status" value="1"/>
</dbReference>
<gene>
    <name evidence="1" type="ORF">Q6A48_00925</name>
</gene>
<keyword evidence="1" id="KW-0548">Nucleotidyltransferase</keyword>
<dbReference type="CDD" id="cd02513">
    <property type="entry name" value="CMP-NeuAc_Synthase"/>
    <property type="match status" value="1"/>
</dbReference>
<comment type="caution">
    <text evidence="1">The sequence shown here is derived from an EMBL/GenBank/DDBJ whole genome shotgun (WGS) entry which is preliminary data.</text>
</comment>
<dbReference type="EMBL" id="JAUQOP010000001">
    <property type="protein sequence ID" value="MDO7895443.1"/>
    <property type="molecule type" value="Genomic_DNA"/>
</dbReference>
<dbReference type="InterPro" id="IPR029044">
    <property type="entry name" value="Nucleotide-diphossugar_trans"/>
</dbReference>
<accession>A0ABT9BSB1</accession>
<evidence type="ECO:0000313" key="2">
    <source>
        <dbReference type="Proteomes" id="UP001228019"/>
    </source>
</evidence>
<dbReference type="Gene3D" id="3.90.550.10">
    <property type="entry name" value="Spore Coat Polysaccharide Biosynthesis Protein SpsA, Chain A"/>
    <property type="match status" value="1"/>
</dbReference>
<evidence type="ECO:0000313" key="1">
    <source>
        <dbReference type="EMBL" id="MDO7895443.1"/>
    </source>
</evidence>
<dbReference type="RefSeq" id="WP_304551214.1">
    <property type="nucleotide sequence ID" value="NZ_JAUQOP010000001.1"/>
</dbReference>